<feature type="binding site" evidence="5">
    <location>
        <position position="498"/>
    </location>
    <ligand>
        <name>Fe cation</name>
        <dbReference type="ChEBI" id="CHEBI:24875"/>
        <note>catalytic</note>
    </ligand>
</feature>
<feature type="binding site" evidence="5">
    <location>
        <position position="184"/>
    </location>
    <ligand>
        <name>Fe cation</name>
        <dbReference type="ChEBI" id="CHEBI:24875"/>
        <note>catalytic</note>
    </ligand>
</feature>
<feature type="binding site" evidence="5">
    <location>
        <position position="233"/>
    </location>
    <ligand>
        <name>Fe cation</name>
        <dbReference type="ChEBI" id="CHEBI:24875"/>
        <note>catalytic</note>
    </ligand>
</feature>
<comment type="cofactor">
    <cofactor evidence="5">
        <name>Fe(2+)</name>
        <dbReference type="ChEBI" id="CHEBI:29033"/>
    </cofactor>
    <text evidence="5">Binds 1 Fe(2+) ion per subunit.</text>
</comment>
<dbReference type="GO" id="GO:0010436">
    <property type="term" value="F:carotenoid dioxygenase activity"/>
    <property type="evidence" value="ECO:0007669"/>
    <property type="project" value="TreeGrafter"/>
</dbReference>
<evidence type="ECO:0000256" key="5">
    <source>
        <dbReference type="PIRSR" id="PIRSR604294-1"/>
    </source>
</evidence>
<gene>
    <name evidence="6" type="ORF">ATEIFO6365_0016000200</name>
</gene>
<organism evidence="6 7">
    <name type="scientific">Aspergillus terreus</name>
    <dbReference type="NCBI Taxonomy" id="33178"/>
    <lineage>
        <taxon>Eukaryota</taxon>
        <taxon>Fungi</taxon>
        <taxon>Dikarya</taxon>
        <taxon>Ascomycota</taxon>
        <taxon>Pezizomycotina</taxon>
        <taxon>Eurotiomycetes</taxon>
        <taxon>Eurotiomycetidae</taxon>
        <taxon>Eurotiales</taxon>
        <taxon>Aspergillaceae</taxon>
        <taxon>Aspergillus</taxon>
        <taxon>Aspergillus subgen. Circumdati</taxon>
    </lineage>
</organism>
<evidence type="ECO:0000256" key="2">
    <source>
        <dbReference type="ARBA" id="ARBA00022723"/>
    </source>
</evidence>
<name>A0A5M3ZDK1_ASPTE</name>
<keyword evidence="6" id="KW-0223">Dioxygenase</keyword>
<dbReference type="PANTHER" id="PTHR10543:SF89">
    <property type="entry name" value="CAROTENOID 9,10(9',10')-CLEAVAGE DIOXYGENASE 1"/>
    <property type="match status" value="1"/>
</dbReference>
<dbReference type="Pfam" id="PF03055">
    <property type="entry name" value="RPE65"/>
    <property type="match status" value="1"/>
</dbReference>
<evidence type="ECO:0000256" key="3">
    <source>
        <dbReference type="ARBA" id="ARBA00023002"/>
    </source>
</evidence>
<dbReference type="VEuPathDB" id="FungiDB:ATEG_05099"/>
<dbReference type="GO" id="GO:0046872">
    <property type="term" value="F:metal ion binding"/>
    <property type="evidence" value="ECO:0007669"/>
    <property type="project" value="UniProtKB-KW"/>
</dbReference>
<keyword evidence="2 5" id="KW-0479">Metal-binding</keyword>
<comment type="similarity">
    <text evidence="1">Belongs to the carotenoid oxygenase family.</text>
</comment>
<keyword evidence="7" id="KW-1185">Reference proteome</keyword>
<dbReference type="AlphaFoldDB" id="A0A5M3ZDK1"/>
<evidence type="ECO:0000256" key="4">
    <source>
        <dbReference type="ARBA" id="ARBA00023004"/>
    </source>
</evidence>
<evidence type="ECO:0000256" key="1">
    <source>
        <dbReference type="ARBA" id="ARBA00006787"/>
    </source>
</evidence>
<sequence>MATIKPSIIPIRGAEQLSSEWRPTEDVVGIEIPMRLEGEISDVMVRGTIPDCIDGTFYRTGGDLIIPAKEDHKPFDHNGIVSAFRIKNGRVDFKTRFVQNDLYKIFKAKRKGLLSGLKENELLAHPCVRAVLQQISTVNVMHWGGSLLVLGEFGPAYTMDPHTLETTGMDPYGAQIGTNTFTAHPHIDPFTDSLIAYSVDVSGKGQLASYSVSRQGIVSNVHRFPSPIGAMCHDFAMTENWLIFCVWPTSLLTDPELGETRLVWKTDIPTRFIVAPRHPDQPLAGSGWRPYESRTYEHPENSGFLHTAGAWEVDGKIYFEGTWPHNIHSSVFPFLGSDPKQAFGDTVVDLARFMIDPSKPDKSTLEDPEVLVNIPTEFCRIDERYLTRPYENIFMNVFHSDPQAPITTSIYYNLNAVAMLNKRTKEFKMYYPGPNTRCQETVFIPRSDDAPEGDGYIMFSVDRLDVNVTNVVILDTMGDFKTPVAVIELPIRIRCSVHGNWVDGRELGPTPLVPIPPLHHMNLRLPNGV</sequence>
<dbReference type="OrthoDB" id="1069523at2759"/>
<keyword evidence="3" id="KW-0560">Oxidoreductase</keyword>
<reference evidence="6 7" key="1">
    <citation type="submission" date="2020-01" db="EMBL/GenBank/DDBJ databases">
        <title>Aspergillus terreus IFO 6365 whole genome shotgun sequence.</title>
        <authorList>
            <person name="Kanamasa S."/>
            <person name="Takahashi H."/>
        </authorList>
    </citation>
    <scope>NUCLEOTIDE SEQUENCE [LARGE SCALE GENOMIC DNA]</scope>
    <source>
        <strain evidence="6 7">IFO 6365</strain>
    </source>
</reference>
<proteinExistence type="inferred from homology"/>
<dbReference type="EMBL" id="BLJY01000016">
    <property type="protein sequence ID" value="GFF21681.1"/>
    <property type="molecule type" value="Genomic_DNA"/>
</dbReference>
<accession>A0A5M3ZDK1</accession>
<feature type="binding site" evidence="5">
    <location>
        <position position="306"/>
    </location>
    <ligand>
        <name>Fe cation</name>
        <dbReference type="ChEBI" id="CHEBI:24875"/>
        <note>catalytic</note>
    </ligand>
</feature>
<dbReference type="Proteomes" id="UP000452235">
    <property type="component" value="Unassembled WGS sequence"/>
</dbReference>
<evidence type="ECO:0000313" key="7">
    <source>
        <dbReference type="Proteomes" id="UP000452235"/>
    </source>
</evidence>
<dbReference type="InterPro" id="IPR004294">
    <property type="entry name" value="Carotenoid_Oase"/>
</dbReference>
<protein>
    <submittedName>
        <fullName evidence="6">Lignostilbene dioxygenase family protein</fullName>
    </submittedName>
</protein>
<comment type="caution">
    <text evidence="6">The sequence shown here is derived from an EMBL/GenBank/DDBJ whole genome shotgun (WGS) entry which is preliminary data.</text>
</comment>
<dbReference type="GO" id="GO:0016121">
    <property type="term" value="P:carotene catabolic process"/>
    <property type="evidence" value="ECO:0007669"/>
    <property type="project" value="TreeGrafter"/>
</dbReference>
<keyword evidence="4 5" id="KW-0408">Iron</keyword>
<dbReference type="PANTHER" id="PTHR10543">
    <property type="entry name" value="BETA-CAROTENE DIOXYGENASE"/>
    <property type="match status" value="1"/>
</dbReference>
<evidence type="ECO:0000313" key="6">
    <source>
        <dbReference type="EMBL" id="GFF21681.1"/>
    </source>
</evidence>